<evidence type="ECO:0000256" key="1">
    <source>
        <dbReference type="SAM" id="MobiDB-lite"/>
    </source>
</evidence>
<evidence type="ECO:0000256" key="2">
    <source>
        <dbReference type="SAM" id="Phobius"/>
    </source>
</evidence>
<keyword evidence="2" id="KW-0812">Transmembrane</keyword>
<dbReference type="EMBL" id="CAXAJV020001301">
    <property type="protein sequence ID" value="CAL7952205.1"/>
    <property type="molecule type" value="Genomic_DNA"/>
</dbReference>
<reference evidence="3 4" key="1">
    <citation type="submission" date="2024-08" db="EMBL/GenBank/DDBJ databases">
        <authorList>
            <person name="Will J Nash"/>
            <person name="Angela Man"/>
            <person name="Seanna McTaggart"/>
            <person name="Kendall Baker"/>
            <person name="Tom Barker"/>
            <person name="Leah Catchpole"/>
            <person name="Alex Durrant"/>
            <person name="Karim Gharbi"/>
            <person name="Naomi Irish"/>
            <person name="Gemy Kaithakottil"/>
            <person name="Debby Ku"/>
            <person name="Aaliyah Providence"/>
            <person name="Felix Shaw"/>
            <person name="David Swarbreck"/>
            <person name="Chris Watkins"/>
            <person name="Ann M. McCartney"/>
            <person name="Giulio Formenti"/>
            <person name="Alice Mouton"/>
            <person name="Noel Vella"/>
            <person name="Bjorn M von Reumont"/>
            <person name="Adriana Vella"/>
            <person name="Wilfried Haerty"/>
        </authorList>
    </citation>
    <scope>NUCLEOTIDE SEQUENCE [LARGE SCALE GENOMIC DNA]</scope>
</reference>
<dbReference type="Proteomes" id="UP001642520">
    <property type="component" value="Unassembled WGS sequence"/>
</dbReference>
<feature type="region of interest" description="Disordered" evidence="1">
    <location>
        <begin position="343"/>
        <end position="364"/>
    </location>
</feature>
<evidence type="ECO:0000313" key="4">
    <source>
        <dbReference type="Proteomes" id="UP001642520"/>
    </source>
</evidence>
<proteinExistence type="predicted"/>
<keyword evidence="4" id="KW-1185">Reference proteome</keyword>
<sequence>MWEEAAIGLHSFLDVSQFTPSVSNLWDKETMNVTRNGTRIKKSDVLLGYLIMFWVIFYLIYEKCLNSLLRRIRIPLMQRCRIIEAVWSCGFCFGSIFYLKSPAIKTLSFFFNEKEVTYEELGVVLHKSFYLHRAGIEILCHGAWTKGWTNLLFASFIMNPYQKNWFAGVSTFLLYNAIHTIVINICRILLCVSHIIGRKLPKLLFGLHCLSWIYLYVLLVPKLILWPEHTNYSRVQLGVWLWFIAECLDSVWFRLLGCAKATHWLEICLFPPPTREAIELAGIQKRHRDSLKKLVNKASKKTELWQTLFCAVAIKKKIKRIRQAKQNDSVSMANSTENLIYTEEIEDTNEEQRNDDQHGQLETE</sequence>
<feature type="transmembrane region" description="Helical" evidence="2">
    <location>
        <begin position="165"/>
        <end position="191"/>
    </location>
</feature>
<accession>A0ABP1PG65</accession>
<evidence type="ECO:0008006" key="5">
    <source>
        <dbReference type="Google" id="ProtNLM"/>
    </source>
</evidence>
<comment type="caution">
    <text evidence="3">The sequence shown here is derived from an EMBL/GenBank/DDBJ whole genome shotgun (WGS) entry which is preliminary data.</text>
</comment>
<protein>
    <recommendedName>
        <fullName evidence="5">Transmembrane protein</fullName>
    </recommendedName>
</protein>
<evidence type="ECO:0000313" key="3">
    <source>
        <dbReference type="EMBL" id="CAL7952205.1"/>
    </source>
</evidence>
<feature type="transmembrane region" description="Helical" evidence="2">
    <location>
        <begin position="45"/>
        <end position="61"/>
    </location>
</feature>
<keyword evidence="2" id="KW-1133">Transmembrane helix</keyword>
<feature type="compositionally biased region" description="Basic and acidic residues" evidence="1">
    <location>
        <begin position="350"/>
        <end position="364"/>
    </location>
</feature>
<organism evidence="3 4">
    <name type="scientific">Xylocopa violacea</name>
    <name type="common">Violet carpenter bee</name>
    <name type="synonym">Apis violacea</name>
    <dbReference type="NCBI Taxonomy" id="135666"/>
    <lineage>
        <taxon>Eukaryota</taxon>
        <taxon>Metazoa</taxon>
        <taxon>Ecdysozoa</taxon>
        <taxon>Arthropoda</taxon>
        <taxon>Hexapoda</taxon>
        <taxon>Insecta</taxon>
        <taxon>Pterygota</taxon>
        <taxon>Neoptera</taxon>
        <taxon>Endopterygota</taxon>
        <taxon>Hymenoptera</taxon>
        <taxon>Apocrita</taxon>
        <taxon>Aculeata</taxon>
        <taxon>Apoidea</taxon>
        <taxon>Anthophila</taxon>
        <taxon>Apidae</taxon>
        <taxon>Xylocopa</taxon>
        <taxon>Xylocopa</taxon>
    </lineage>
</organism>
<feature type="transmembrane region" description="Helical" evidence="2">
    <location>
        <begin position="82"/>
        <end position="99"/>
    </location>
</feature>
<keyword evidence="2" id="KW-0472">Membrane</keyword>
<gene>
    <name evidence="3" type="ORF">XYLVIOL_LOCUS10934</name>
</gene>
<name>A0ABP1PG65_XYLVO</name>
<feature type="transmembrane region" description="Helical" evidence="2">
    <location>
        <begin position="203"/>
        <end position="225"/>
    </location>
</feature>
<feature type="transmembrane region" description="Helical" evidence="2">
    <location>
        <begin position="237"/>
        <end position="256"/>
    </location>
</feature>